<dbReference type="PANTHER" id="PTHR22767:SF3">
    <property type="entry name" value="N-ALPHA-ACETYLTRANSFERASE 25, NATB AUXILIARY SUBUNIT"/>
    <property type="match status" value="1"/>
</dbReference>
<evidence type="ECO:0008006" key="4">
    <source>
        <dbReference type="Google" id="ProtNLM"/>
    </source>
</evidence>
<dbReference type="InterPro" id="IPR019183">
    <property type="entry name" value="NAA25_NatB_aux_su"/>
</dbReference>
<dbReference type="HOGENOM" id="CLU_012285_0_0_1"/>
<evidence type="ECO:0000313" key="2">
    <source>
        <dbReference type="EMBL" id="KIN04095.1"/>
    </source>
</evidence>
<protein>
    <recommendedName>
        <fullName evidence="4">N-acetyltransferase B complex non catalytic subunit</fullName>
    </recommendedName>
</protein>
<reference evidence="3" key="2">
    <citation type="submission" date="2015-01" db="EMBL/GenBank/DDBJ databases">
        <title>Evolutionary Origins and Diversification of the Mycorrhizal Mutualists.</title>
        <authorList>
            <consortium name="DOE Joint Genome Institute"/>
            <consortium name="Mycorrhizal Genomics Consortium"/>
            <person name="Kohler A."/>
            <person name="Kuo A."/>
            <person name="Nagy L.G."/>
            <person name="Floudas D."/>
            <person name="Copeland A."/>
            <person name="Barry K.W."/>
            <person name="Cichocki N."/>
            <person name="Veneault-Fourrey C."/>
            <person name="LaButti K."/>
            <person name="Lindquist E.A."/>
            <person name="Lipzen A."/>
            <person name="Lundell T."/>
            <person name="Morin E."/>
            <person name="Murat C."/>
            <person name="Riley R."/>
            <person name="Ohm R."/>
            <person name="Sun H."/>
            <person name="Tunlid A."/>
            <person name="Henrissat B."/>
            <person name="Grigoriev I.V."/>
            <person name="Hibbett D.S."/>
            <person name="Martin F."/>
        </authorList>
    </citation>
    <scope>NUCLEOTIDE SEQUENCE [LARGE SCALE GENOMIC DNA]</scope>
    <source>
        <strain evidence="3">Zn</strain>
    </source>
</reference>
<evidence type="ECO:0000313" key="3">
    <source>
        <dbReference type="Proteomes" id="UP000054321"/>
    </source>
</evidence>
<name>A0A0C3HM72_OIDMZ</name>
<dbReference type="InParanoid" id="A0A0C3HM72"/>
<dbReference type="EMBL" id="KN832873">
    <property type="protein sequence ID" value="KIN04095.1"/>
    <property type="molecule type" value="Genomic_DNA"/>
</dbReference>
<dbReference type="AlphaFoldDB" id="A0A0C3HM72"/>
<dbReference type="Proteomes" id="UP000054321">
    <property type="component" value="Unassembled WGS sequence"/>
</dbReference>
<comment type="similarity">
    <text evidence="1">Belongs to the MDM20/NAA25 family.</text>
</comment>
<reference evidence="2 3" key="1">
    <citation type="submission" date="2014-04" db="EMBL/GenBank/DDBJ databases">
        <authorList>
            <consortium name="DOE Joint Genome Institute"/>
            <person name="Kuo A."/>
            <person name="Martino E."/>
            <person name="Perotto S."/>
            <person name="Kohler A."/>
            <person name="Nagy L.G."/>
            <person name="Floudas D."/>
            <person name="Copeland A."/>
            <person name="Barry K.W."/>
            <person name="Cichocki N."/>
            <person name="Veneault-Fourrey C."/>
            <person name="LaButti K."/>
            <person name="Lindquist E.A."/>
            <person name="Lipzen A."/>
            <person name="Lundell T."/>
            <person name="Morin E."/>
            <person name="Murat C."/>
            <person name="Sun H."/>
            <person name="Tunlid A."/>
            <person name="Henrissat B."/>
            <person name="Grigoriev I.V."/>
            <person name="Hibbett D.S."/>
            <person name="Martin F."/>
            <person name="Nordberg H.P."/>
            <person name="Cantor M.N."/>
            <person name="Hua S.X."/>
        </authorList>
    </citation>
    <scope>NUCLEOTIDE SEQUENCE [LARGE SCALE GENOMIC DNA]</scope>
    <source>
        <strain evidence="2 3">Zn</strain>
    </source>
</reference>
<dbReference type="STRING" id="913774.A0A0C3HM72"/>
<dbReference type="OrthoDB" id="1874341at2759"/>
<sequence length="1006" mass="113857">MGNYGAVKDRQDIPIWNAIEANNFKQALKLVDKRLAKKPTDYLQALKIYIRSQSSSISERAQVLISLEALPTRKPPITDLEAIDLYDESLGSIVPDNQDSWRIIIGEMRCQSVKSAPKDESLSRNCLKACLSKGDLDHARQVAISLEKNFPNNHAYVFWNITMTFLYSNSQICPEAQRSIFGKLALAQISKLAVATIELGNSSKLPTRSIHSPQELLLLQLITAKYGTLEKQLEYLKDPFLGPESAVAKGDWSLWRDKLRLMIQGRQWRELFQVTSGLLKRARTKDTSGQISESRYSDWLVWDAYIQSAYEISSNDNDELMVAEIQAHLDPNSGVDKSWRRNASLAWLQLSFKNPPPFGPSIGAAKIHTLLAYLKNYGEATTAYNDLRPFAERLEVNDRILLVRTLTGNSSFGDSERLRDGYLQPSEKLCPAQEDFTTANTITALINRYKLIYLAVSSLPERERWHSPQYNQRVKVLQCTGCYQPCKTYCKICLENLAHSALESYRKAVTDDDTITKTLLPTDRHPADDLIILSAMCLIKLSLINENSIQSIDDIKTSYILQATVILEYAWSHSKSNFQISLLLVRLYSMLGAGSLAMRAFQRLGAKQIQLDTLSYTLYDRISSLHPHPFGNNIHGVSQFPSPLEHFEKQQNFYRKTSDHVNRNRWTSLEHGSYNSIFQMNEFDDKINNSMSAIMSVVESRKIARLLQPDAPYSLHIILLDERFSKAVFSDTNDYESAPNFEASKEEPFGKLLLLGFGPSIFRTRSNLVAENLMQIIASVSDSSCAAPRLWLKNCLDDGTDQKTHHERLTARRSRPTENETISMQAHSSMVGIVLLIADQERESESATSIQTFNKILYEALEMQLACISEIKNEALVTQDILHSIYTAYELGVTVMKFISYLSRAKQNFYDTKVEDSVRIREIAERIIKFVIEKSTAIKKGLDESGWIDKVLESLVRGGGMNEQNAVGDTLKGMIGENFLEEWAGHVLESWRDSVVGFASFKSPKA</sequence>
<dbReference type="GO" id="GO:0031416">
    <property type="term" value="C:NatB complex"/>
    <property type="evidence" value="ECO:0007669"/>
    <property type="project" value="TreeGrafter"/>
</dbReference>
<proteinExistence type="inferred from homology"/>
<dbReference type="Pfam" id="PF09797">
    <property type="entry name" value="NatB_MDM20"/>
    <property type="match status" value="1"/>
</dbReference>
<keyword evidence="3" id="KW-1185">Reference proteome</keyword>
<evidence type="ECO:0000256" key="1">
    <source>
        <dbReference type="ARBA" id="ARBA00006298"/>
    </source>
</evidence>
<dbReference type="PANTHER" id="PTHR22767">
    <property type="entry name" value="N-TERMINAL ACETYLTRANSFERASE-RELATED"/>
    <property type="match status" value="1"/>
</dbReference>
<gene>
    <name evidence="2" type="ORF">OIDMADRAFT_159263</name>
</gene>
<organism evidence="2 3">
    <name type="scientific">Oidiodendron maius (strain Zn)</name>
    <dbReference type="NCBI Taxonomy" id="913774"/>
    <lineage>
        <taxon>Eukaryota</taxon>
        <taxon>Fungi</taxon>
        <taxon>Dikarya</taxon>
        <taxon>Ascomycota</taxon>
        <taxon>Pezizomycotina</taxon>
        <taxon>Leotiomycetes</taxon>
        <taxon>Leotiomycetes incertae sedis</taxon>
        <taxon>Myxotrichaceae</taxon>
        <taxon>Oidiodendron</taxon>
    </lineage>
</organism>
<accession>A0A0C3HM72</accession>